<dbReference type="InterPro" id="IPR007061">
    <property type="entry name" value="MST-like"/>
</dbReference>
<dbReference type="InterPro" id="IPR034660">
    <property type="entry name" value="DinB/YfiT-like"/>
</dbReference>
<name>A0ABP7HQ96_9ACTN</name>
<protein>
    <submittedName>
        <fullName evidence="1">DinB family protein</fullName>
    </submittedName>
</protein>
<gene>
    <name evidence="1" type="ORF">GCM10022226_18630</name>
</gene>
<dbReference type="Gene3D" id="1.20.120.450">
    <property type="entry name" value="dinb family like domain"/>
    <property type="match status" value="1"/>
</dbReference>
<dbReference type="Proteomes" id="UP001500888">
    <property type="component" value="Unassembled WGS sequence"/>
</dbReference>
<evidence type="ECO:0000313" key="2">
    <source>
        <dbReference type="Proteomes" id="UP001500888"/>
    </source>
</evidence>
<dbReference type="SUPFAM" id="SSF109854">
    <property type="entry name" value="DinB/YfiT-like putative metalloenzymes"/>
    <property type="match status" value="1"/>
</dbReference>
<dbReference type="Pfam" id="PF04978">
    <property type="entry name" value="MST"/>
    <property type="match status" value="1"/>
</dbReference>
<sequence>MPPTWDERAHLTTFLDYVRATVHAKCAGLSEENARSAPLPGSPLMTISGLVSHVRWVEYSWIQTRLLGEEDQGPWTDDDPDREMRIALDIPLARLLDEYESQCARYRELVASLDLDTVAKTPLRDGTHVTLRWILHHLIEEIARHNGHLDILREMADGVTGD</sequence>
<accession>A0ABP7HQ96</accession>
<proteinExistence type="predicted"/>
<dbReference type="EMBL" id="BAAAZR010000002">
    <property type="protein sequence ID" value="GAA3799480.1"/>
    <property type="molecule type" value="Genomic_DNA"/>
</dbReference>
<comment type="caution">
    <text evidence="1">The sequence shown here is derived from an EMBL/GenBank/DDBJ whole genome shotgun (WGS) entry which is preliminary data.</text>
</comment>
<keyword evidence="2" id="KW-1185">Reference proteome</keyword>
<organism evidence="1 2">
    <name type="scientific">Sphaerisporangium flaviroseum</name>
    <dbReference type="NCBI Taxonomy" id="509199"/>
    <lineage>
        <taxon>Bacteria</taxon>
        <taxon>Bacillati</taxon>
        <taxon>Actinomycetota</taxon>
        <taxon>Actinomycetes</taxon>
        <taxon>Streptosporangiales</taxon>
        <taxon>Streptosporangiaceae</taxon>
        <taxon>Sphaerisporangium</taxon>
    </lineage>
</organism>
<reference evidence="2" key="1">
    <citation type="journal article" date="2019" name="Int. J. Syst. Evol. Microbiol.">
        <title>The Global Catalogue of Microorganisms (GCM) 10K type strain sequencing project: providing services to taxonomists for standard genome sequencing and annotation.</title>
        <authorList>
            <consortium name="The Broad Institute Genomics Platform"/>
            <consortium name="The Broad Institute Genome Sequencing Center for Infectious Disease"/>
            <person name="Wu L."/>
            <person name="Ma J."/>
        </authorList>
    </citation>
    <scope>NUCLEOTIDE SEQUENCE [LARGE SCALE GENOMIC DNA]</scope>
    <source>
        <strain evidence="2">JCM 16908</strain>
    </source>
</reference>
<evidence type="ECO:0000313" key="1">
    <source>
        <dbReference type="EMBL" id="GAA3799480.1"/>
    </source>
</evidence>